<dbReference type="GO" id="GO:0016787">
    <property type="term" value="F:hydrolase activity"/>
    <property type="evidence" value="ECO:0007669"/>
    <property type="project" value="UniProtKB-KW"/>
</dbReference>
<dbReference type="PANTHER" id="PTHR31616">
    <property type="entry name" value="TREHALASE"/>
    <property type="match status" value="1"/>
</dbReference>
<evidence type="ECO:0000313" key="4">
    <source>
        <dbReference type="Proteomes" id="UP000675409"/>
    </source>
</evidence>
<dbReference type="Gene3D" id="1.50.10.10">
    <property type="match status" value="1"/>
</dbReference>
<reference evidence="3 4" key="1">
    <citation type="journal article" date="2021" name="Arch. Microbiol.">
        <title>Myceligenerans indicum sp. nov., an actinobacterium isolated from mangrove sediment of Sundarbans, India.</title>
        <authorList>
            <person name="Asha K."/>
            <person name="Bhadury P."/>
        </authorList>
    </citation>
    <scope>NUCLEOTIDE SEQUENCE [LARGE SCALE GENOMIC DNA]</scope>
    <source>
        <strain evidence="3 4">I2</strain>
    </source>
</reference>
<keyword evidence="4" id="KW-1185">Reference proteome</keyword>
<dbReference type="PANTHER" id="PTHR31616:SF10">
    <property type="entry name" value="TREHALASE"/>
    <property type="match status" value="1"/>
</dbReference>
<dbReference type="Proteomes" id="UP000675409">
    <property type="component" value="Unassembled WGS sequence"/>
</dbReference>
<evidence type="ECO:0000259" key="2">
    <source>
        <dbReference type="Pfam" id="PF19291"/>
    </source>
</evidence>
<sequence>MSRQPIADYALLSDRHSAALVGRDGAVDWLGFPRFDSPSVFGRLLDADAGTWTIHPTDDDARATRSYVPDTLVLRTIFATATGSVELTDALAVADPRNPDAADPARQDPHRLGEHAPHTLIRRLRGLSGEVELDVAVRPRPEYGLVVPLLSHVGDAVRGAGGASRLLLSSTVDWTLDDGEARATVRVAAGQELGFALQHARLTDRPPRPCSPDQIEASLRSTITAWQAWSAAHQNYDGPWRDLVLQSGRVLQGLSYQPTGAIVAAATTSLPEQIGGVRNWDYRYAWVRDASLTMDALWVAACPDEAGEFFGFMAAAAAHGARGALQIMYGVGGEHDLTERTLPHLSGWRDSRPVRVGNAAWTQPQLDVYGELLGSAHRLRHQLANPPEATRDFLIGLADTAAAVWRQPDNGIWEIRGEPRQFLYSKLMCWVALDRAAALATQLRAGGRDEHWAAVAREIRSTILDDGWNPQVGAFTQSFGSADLDASALMIPIVGLLPGTDPRVLSTIDAIADRLTDDHGLVYRYRTSTDVDGLPGDEGTFLLCTFWLAQAQAQAGRVDDARATFERATRYANDVGLLAEEAAGGEMLGNFPQAFSHIGLINAAWAIQQASQRY</sequence>
<name>A0ABS1LLC1_9MICO</name>
<proteinExistence type="predicted"/>
<comment type="caution">
    <text evidence="3">The sequence shown here is derived from an EMBL/GenBank/DDBJ whole genome shotgun (WGS) entry which is preliminary data.</text>
</comment>
<dbReference type="Pfam" id="PF19291">
    <property type="entry name" value="TREH_N"/>
    <property type="match status" value="1"/>
</dbReference>
<dbReference type="SUPFAM" id="SSF48208">
    <property type="entry name" value="Six-hairpin glycosidases"/>
    <property type="match status" value="1"/>
</dbReference>
<dbReference type="InterPro" id="IPR011613">
    <property type="entry name" value="GH15-like"/>
</dbReference>
<dbReference type="EMBL" id="JABBYC010000020">
    <property type="protein sequence ID" value="MBL0887036.1"/>
    <property type="molecule type" value="Genomic_DNA"/>
</dbReference>
<keyword evidence="3" id="KW-0378">Hydrolase</keyword>
<gene>
    <name evidence="3" type="ORF">HGK34_12220</name>
</gene>
<dbReference type="Pfam" id="PF00723">
    <property type="entry name" value="Glyco_hydro_15"/>
    <property type="match status" value="1"/>
</dbReference>
<dbReference type="InterPro" id="IPR008928">
    <property type="entry name" value="6-hairpin_glycosidase_sf"/>
</dbReference>
<evidence type="ECO:0000259" key="1">
    <source>
        <dbReference type="Pfam" id="PF00723"/>
    </source>
</evidence>
<dbReference type="RefSeq" id="WP_201847625.1">
    <property type="nucleotide sequence ID" value="NZ_JABBYC010000020.1"/>
</dbReference>
<protein>
    <submittedName>
        <fullName evidence="3">Glycoside hydrolase family 15 protein</fullName>
    </submittedName>
</protein>
<accession>A0ABS1LLC1</accession>
<feature type="domain" description="Trehalase-like N-terminal" evidence="2">
    <location>
        <begin position="4"/>
        <end position="92"/>
    </location>
</feature>
<feature type="domain" description="GH15-like" evidence="1">
    <location>
        <begin position="241"/>
        <end position="605"/>
    </location>
</feature>
<dbReference type="InterPro" id="IPR045582">
    <property type="entry name" value="Trehalase-like_N"/>
</dbReference>
<organism evidence="3 4">
    <name type="scientific">Myceligenerans indicum</name>
    <dbReference type="NCBI Taxonomy" id="2593663"/>
    <lineage>
        <taxon>Bacteria</taxon>
        <taxon>Bacillati</taxon>
        <taxon>Actinomycetota</taxon>
        <taxon>Actinomycetes</taxon>
        <taxon>Micrococcales</taxon>
        <taxon>Promicromonosporaceae</taxon>
        <taxon>Myceligenerans</taxon>
    </lineage>
</organism>
<evidence type="ECO:0000313" key="3">
    <source>
        <dbReference type="EMBL" id="MBL0887036.1"/>
    </source>
</evidence>
<dbReference type="InterPro" id="IPR012341">
    <property type="entry name" value="6hp_glycosidase-like_sf"/>
</dbReference>